<dbReference type="InterPro" id="IPR006429">
    <property type="entry name" value="Phage_lambda_portal"/>
</dbReference>
<name>A0A8S5QYI4_9CAUD</name>
<dbReference type="GO" id="GO:0019068">
    <property type="term" value="P:virion assembly"/>
    <property type="evidence" value="ECO:0007669"/>
    <property type="project" value="InterPro"/>
</dbReference>
<dbReference type="NCBIfam" id="TIGR01539">
    <property type="entry name" value="portal_lambda"/>
    <property type="match status" value="1"/>
</dbReference>
<dbReference type="GO" id="GO:0005198">
    <property type="term" value="F:structural molecule activity"/>
    <property type="evidence" value="ECO:0007669"/>
    <property type="project" value="InterPro"/>
</dbReference>
<proteinExistence type="predicted"/>
<accession>A0A8S5QYI4</accession>
<evidence type="ECO:0000313" key="1">
    <source>
        <dbReference type="EMBL" id="DAE24160.1"/>
    </source>
</evidence>
<reference evidence="1" key="1">
    <citation type="journal article" date="2021" name="Proc. Natl. Acad. Sci. U.S.A.">
        <title>A Catalog of Tens of Thousands of Viruses from Human Metagenomes Reveals Hidden Associations with Chronic Diseases.</title>
        <authorList>
            <person name="Tisza M.J."/>
            <person name="Buck C.B."/>
        </authorList>
    </citation>
    <scope>NUCLEOTIDE SEQUENCE</scope>
    <source>
        <strain evidence="1">CtNZz8</strain>
    </source>
</reference>
<organism evidence="1">
    <name type="scientific">Caudovirales sp. ctNZz8</name>
    <dbReference type="NCBI Taxonomy" id="2826772"/>
    <lineage>
        <taxon>Viruses</taxon>
        <taxon>Duplodnaviria</taxon>
        <taxon>Heunggongvirae</taxon>
        <taxon>Uroviricota</taxon>
        <taxon>Caudoviricetes</taxon>
    </lineage>
</organism>
<dbReference type="EMBL" id="BK015770">
    <property type="protein sequence ID" value="DAE24160.1"/>
    <property type="molecule type" value="Genomic_DNA"/>
</dbReference>
<dbReference type="Pfam" id="PF05136">
    <property type="entry name" value="Phage_portal_2"/>
    <property type="match status" value="1"/>
</dbReference>
<sequence>MPMAKGYSEAGASITRRALKGFTPSSGSPNEDISRNNSTLRQRTRMLYMAAPVATSAINTNRTKVIGTGLTLKASVDREVLGISPEAAKKWQNDVEAEFRLWAGKKQNCDALGLNNFAALQQLTLKSWLMSGDVFVLVKRYPKTPLNPYTLRLHIIEADRISTPTNFGGGYTENGFIDGKVPEGKPGAGNLIHDGVEVDAQGLVVAYYISNTYPHQLTTEKQEWTRIEVYGEKTGLPNILHITESERPDQYRGVPYLAQIIEPILQLRRYTESELMAALVQSFFTAWIETETDPSETPFNEVGAGDIADGTNGIDADGGAISDNISSDENEYEMGPGTVTHLAPGEKVNFGSPNIPTAGFETFVKTLCKLIGSALELPYDVLIKEFNSSYSASRGALLEAWEAFKMRRSWFVDAFCHPLYELWLAEAVALGRIKAPGFFTDPLVREAWCGARWIGPVQGSLDPKKEAEAALMLIDEGIKTREQVTREMSGGDWEDNVDQLRRENELLDAAGGRKIQTVSVTPGGEE</sequence>
<protein>
    <submittedName>
        <fullName evidence="1">Portal protein</fullName>
    </submittedName>
</protein>